<keyword evidence="2" id="KW-1185">Reference proteome</keyword>
<proteinExistence type="predicted"/>
<protein>
    <recommendedName>
        <fullName evidence="3">Head-to-tail adaptor</fullName>
    </recommendedName>
</protein>
<accession>A0A553FRB9</accession>
<organism evidence="1 2">
    <name type="scientific">Corynebacterium hiratae</name>
    <dbReference type="NCBI Taxonomy" id="3139423"/>
    <lineage>
        <taxon>Bacteria</taxon>
        <taxon>Bacillati</taxon>
        <taxon>Actinomycetota</taxon>
        <taxon>Actinomycetes</taxon>
        <taxon>Mycobacteriales</taxon>
        <taxon>Corynebacteriaceae</taxon>
        <taxon>Corynebacterium</taxon>
    </lineage>
</organism>
<dbReference type="Proteomes" id="UP000320443">
    <property type="component" value="Unassembled WGS sequence"/>
</dbReference>
<dbReference type="RefSeq" id="WP_144013845.1">
    <property type="nucleotide sequence ID" value="NZ_VKDK01000020.1"/>
</dbReference>
<dbReference type="AlphaFoldDB" id="A0A553FRB9"/>
<sequence>MKLASREAFEIRLGRDLIESEHKRVDAILEDTSAIAASLVKADWTPETVPHDVSAVVLSAALRTFKNPDRYVQQAIGDYSARIDSSEFASGLFTKPELDILERSAGNDGLQFGSFGTVETVRDEHWTGEVQYWQTNRPGLPFPYSERVDW</sequence>
<comment type="caution">
    <text evidence="1">The sequence shown here is derived from an EMBL/GenBank/DDBJ whole genome shotgun (WGS) entry which is preliminary data.</text>
</comment>
<evidence type="ECO:0000313" key="1">
    <source>
        <dbReference type="EMBL" id="TRX59796.1"/>
    </source>
</evidence>
<gene>
    <name evidence="1" type="ORF">FNY97_10415</name>
</gene>
<name>A0A553FRB9_9CORY</name>
<reference evidence="1 2" key="1">
    <citation type="submission" date="2019-07" db="EMBL/GenBank/DDBJ databases">
        <title>Draft genome of C. aurimucosum strain 2274.</title>
        <authorList>
            <person name="Pacheco L.G.C."/>
            <person name="Aguiar E.R.G.R."/>
            <person name="Santos C.S."/>
            <person name="Rocha D.J.P.G."/>
            <person name="Sant'Anna L.O."/>
            <person name="Mattos-Guaraldi A.L."/>
            <person name="Santos L.S."/>
        </authorList>
    </citation>
    <scope>NUCLEOTIDE SEQUENCE [LARGE SCALE GENOMIC DNA]</scope>
    <source>
        <strain evidence="1 2">2274</strain>
    </source>
</reference>
<evidence type="ECO:0008006" key="3">
    <source>
        <dbReference type="Google" id="ProtNLM"/>
    </source>
</evidence>
<dbReference type="EMBL" id="VKDK01000020">
    <property type="protein sequence ID" value="TRX59796.1"/>
    <property type="molecule type" value="Genomic_DNA"/>
</dbReference>
<evidence type="ECO:0000313" key="2">
    <source>
        <dbReference type="Proteomes" id="UP000320443"/>
    </source>
</evidence>